<organism evidence="2 3">
    <name type="scientific">Microbotryum intermedium</name>
    <dbReference type="NCBI Taxonomy" id="269621"/>
    <lineage>
        <taxon>Eukaryota</taxon>
        <taxon>Fungi</taxon>
        <taxon>Dikarya</taxon>
        <taxon>Basidiomycota</taxon>
        <taxon>Pucciniomycotina</taxon>
        <taxon>Microbotryomycetes</taxon>
        <taxon>Microbotryales</taxon>
        <taxon>Microbotryaceae</taxon>
        <taxon>Microbotryum</taxon>
    </lineage>
</organism>
<sequence>MPPKSKAPPLPPLPLTPKEEQAIQSLSITEKTLVVQAVYETGTAEFKAASKLLQGHPLLAHRSKHFFSADKMATFHAALSKQLGLSPDQPQPQHSAQLLQVARKWYLERVYELRGVMQQHVDQFKVAYKELEALKAGEMDWKLTDPERAAAEKAQSQVVVEAAATAPPTEPPTTSNPATLEAQALASDAVSLLPTIPKVEPMVDESEEESRAKKRKVFVEPNPAPPTETGTDGKAALASAPLAVLPSILTAGANPTPTPTATTTSTVPQVTLPVASTEAPKLISKEDSSDAMNSDIDPPAALTSIDLDIEAGVAAAVAAALGSEVAGRRNTRVEER</sequence>
<dbReference type="OrthoDB" id="1742084at2759"/>
<keyword evidence="3" id="KW-1185">Reference proteome</keyword>
<evidence type="ECO:0000313" key="3">
    <source>
        <dbReference type="Proteomes" id="UP000198372"/>
    </source>
</evidence>
<dbReference type="EMBL" id="FMSP01000019">
    <property type="protein sequence ID" value="SCV73737.1"/>
    <property type="molecule type" value="Genomic_DNA"/>
</dbReference>
<evidence type="ECO:0000313" key="2">
    <source>
        <dbReference type="EMBL" id="SCV73737.1"/>
    </source>
</evidence>
<reference evidence="3" key="1">
    <citation type="submission" date="2016-09" db="EMBL/GenBank/DDBJ databases">
        <authorList>
            <person name="Jeantristanb JTB J.-T."/>
            <person name="Ricardo R."/>
        </authorList>
    </citation>
    <scope>NUCLEOTIDE SEQUENCE [LARGE SCALE GENOMIC DNA]</scope>
</reference>
<feature type="region of interest" description="Disordered" evidence="1">
    <location>
        <begin position="201"/>
        <end position="233"/>
    </location>
</feature>
<dbReference type="AlphaFoldDB" id="A0A238FKF1"/>
<evidence type="ECO:0000256" key="1">
    <source>
        <dbReference type="SAM" id="MobiDB-lite"/>
    </source>
</evidence>
<proteinExistence type="predicted"/>
<accession>A0A238FKF1</accession>
<dbReference type="Proteomes" id="UP000198372">
    <property type="component" value="Unassembled WGS sequence"/>
</dbReference>
<protein>
    <submittedName>
        <fullName evidence="2">BQ2448_6167 protein</fullName>
    </submittedName>
</protein>
<name>A0A238FKF1_9BASI</name>
<gene>
    <name evidence="2" type="ORF">BQ2448_6167</name>
</gene>